<accession>A0A1A9ZIN6</accession>
<reference evidence="2" key="1">
    <citation type="submission" date="2014-03" db="EMBL/GenBank/DDBJ databases">
        <authorList>
            <person name="Aksoy S."/>
            <person name="Warren W."/>
            <person name="Wilson R.K."/>
        </authorList>
    </citation>
    <scope>NUCLEOTIDE SEQUENCE [LARGE SCALE GENOMIC DNA]</scope>
    <source>
        <strain evidence="2">IAEA</strain>
    </source>
</reference>
<name>A0A1A9ZIN6_GLOPL</name>
<evidence type="ECO:0000313" key="2">
    <source>
        <dbReference type="Proteomes" id="UP000092445"/>
    </source>
</evidence>
<dbReference type="AlphaFoldDB" id="A0A1A9ZIN6"/>
<proteinExistence type="predicted"/>
<protein>
    <submittedName>
        <fullName evidence="1">Uncharacterized protein</fullName>
    </submittedName>
</protein>
<dbReference type="EnsemblMetazoa" id="GPAI015863-RA">
    <property type="protein sequence ID" value="GPAI015863-PA"/>
    <property type="gene ID" value="GPAI015863"/>
</dbReference>
<reference evidence="1" key="2">
    <citation type="submission" date="2020-05" db="UniProtKB">
        <authorList>
            <consortium name="EnsemblMetazoa"/>
        </authorList>
    </citation>
    <scope>IDENTIFICATION</scope>
    <source>
        <strain evidence="1">IAEA</strain>
    </source>
</reference>
<sequence length="131" mass="15025">MHNTFDLALYREERICKYCTWQIKPDPFATVAKSLDCCDEEYILTVFIACTLLEGHIFKKFSCEDGPKMSHNPSIVANHLKQRKMSTARHEMHHRNATTPPTIKSHASTTIPINIGQQDVLNKQKPKDVVM</sequence>
<dbReference type="Proteomes" id="UP000092445">
    <property type="component" value="Unassembled WGS sequence"/>
</dbReference>
<evidence type="ECO:0000313" key="1">
    <source>
        <dbReference type="EnsemblMetazoa" id="GPAI015863-PA"/>
    </source>
</evidence>
<dbReference type="VEuPathDB" id="VectorBase:GPAI015863"/>
<keyword evidence="2" id="KW-1185">Reference proteome</keyword>
<organism evidence="1 2">
    <name type="scientific">Glossina pallidipes</name>
    <name type="common">Tsetse fly</name>
    <dbReference type="NCBI Taxonomy" id="7398"/>
    <lineage>
        <taxon>Eukaryota</taxon>
        <taxon>Metazoa</taxon>
        <taxon>Ecdysozoa</taxon>
        <taxon>Arthropoda</taxon>
        <taxon>Hexapoda</taxon>
        <taxon>Insecta</taxon>
        <taxon>Pterygota</taxon>
        <taxon>Neoptera</taxon>
        <taxon>Endopterygota</taxon>
        <taxon>Diptera</taxon>
        <taxon>Brachycera</taxon>
        <taxon>Muscomorpha</taxon>
        <taxon>Hippoboscoidea</taxon>
        <taxon>Glossinidae</taxon>
        <taxon>Glossina</taxon>
    </lineage>
</organism>